<name>A0A9N9JKT3_9GLOM</name>
<reference evidence="1" key="1">
    <citation type="submission" date="2021-06" db="EMBL/GenBank/DDBJ databases">
        <authorList>
            <person name="Kallberg Y."/>
            <person name="Tangrot J."/>
            <person name="Rosling A."/>
        </authorList>
    </citation>
    <scope>NUCLEOTIDE SEQUENCE</scope>
    <source>
        <strain evidence="1">IN212</strain>
    </source>
</reference>
<comment type="caution">
    <text evidence="1">The sequence shown here is derived from an EMBL/GenBank/DDBJ whole genome shotgun (WGS) entry which is preliminary data.</text>
</comment>
<sequence length="40" mass="4522">AQINVMKRDKLLQSNLISTKSYFEEEESSEVNDGVSTDSE</sequence>
<dbReference type="EMBL" id="CAJVPZ010055217">
    <property type="protein sequence ID" value="CAG8784186.1"/>
    <property type="molecule type" value="Genomic_DNA"/>
</dbReference>
<accession>A0A9N9JKT3</accession>
<feature type="non-terminal residue" evidence="1">
    <location>
        <position position="1"/>
    </location>
</feature>
<evidence type="ECO:0000313" key="1">
    <source>
        <dbReference type="EMBL" id="CAG8784186.1"/>
    </source>
</evidence>
<organism evidence="1 2">
    <name type="scientific">Racocetra fulgida</name>
    <dbReference type="NCBI Taxonomy" id="60492"/>
    <lineage>
        <taxon>Eukaryota</taxon>
        <taxon>Fungi</taxon>
        <taxon>Fungi incertae sedis</taxon>
        <taxon>Mucoromycota</taxon>
        <taxon>Glomeromycotina</taxon>
        <taxon>Glomeromycetes</taxon>
        <taxon>Diversisporales</taxon>
        <taxon>Gigasporaceae</taxon>
        <taxon>Racocetra</taxon>
    </lineage>
</organism>
<gene>
    <name evidence="1" type="ORF">RFULGI_LOCUS16085</name>
</gene>
<dbReference type="Proteomes" id="UP000789396">
    <property type="component" value="Unassembled WGS sequence"/>
</dbReference>
<protein>
    <submittedName>
        <fullName evidence="1">12605_t:CDS:1</fullName>
    </submittedName>
</protein>
<proteinExistence type="predicted"/>
<dbReference type="AlphaFoldDB" id="A0A9N9JKT3"/>
<evidence type="ECO:0000313" key="2">
    <source>
        <dbReference type="Proteomes" id="UP000789396"/>
    </source>
</evidence>
<keyword evidence="2" id="KW-1185">Reference proteome</keyword>